<keyword evidence="3" id="KW-1185">Reference proteome</keyword>
<protein>
    <submittedName>
        <fullName evidence="2">Uroporphyrinogen decarboxylase family protein</fullName>
    </submittedName>
</protein>
<accession>A0A8J7JKS5</accession>
<gene>
    <name evidence="2" type="ORF">JFN93_05440</name>
</gene>
<feature type="domain" description="Uroporphyrinogen decarboxylase (URO-D)" evidence="1">
    <location>
        <begin position="4"/>
        <end position="336"/>
    </location>
</feature>
<dbReference type="Proteomes" id="UP000636888">
    <property type="component" value="Unassembled WGS sequence"/>
</dbReference>
<sequence>MMTSLQRIAAALACREPDRVPFFLLPILHGARELGLTIREYFSRPRHVVEGQLRLRRKYGHDCLTAFTYAALEVEAWGGEVIFRDDGPPNAGAPIIRSADAIGQLVPPEVGRTDCLLQGLETLRMLKEAAGDEVPVIGSVIAPFSLPVMQLGFEAYLDLIYDRPDAFARLMALNEEFCVAWANAQLAAGASSITYVDPVGSPTIVPRELYLRTGLPIAQRTLARIRGTTAISFASGRCLGIIDDVATTGAAAVSVSTDEELGAVKRACRGRLAVVGNLNGIAMRSWSEADAGRAVKRAIASAGPGGGFILSDNHGEIPWQVPESVLLSISHAVHTWGNYPLTWTQTDE</sequence>
<proteinExistence type="predicted"/>
<dbReference type="SUPFAM" id="SSF51726">
    <property type="entry name" value="UROD/MetE-like"/>
    <property type="match status" value="1"/>
</dbReference>
<name>A0A8J7JKS5_9BACT</name>
<dbReference type="Gene3D" id="3.20.20.210">
    <property type="match status" value="1"/>
</dbReference>
<dbReference type="GO" id="GO:0004853">
    <property type="term" value="F:uroporphyrinogen decarboxylase activity"/>
    <property type="evidence" value="ECO:0007669"/>
    <property type="project" value="InterPro"/>
</dbReference>
<dbReference type="GO" id="GO:0006779">
    <property type="term" value="P:porphyrin-containing compound biosynthetic process"/>
    <property type="evidence" value="ECO:0007669"/>
    <property type="project" value="InterPro"/>
</dbReference>
<dbReference type="InterPro" id="IPR038071">
    <property type="entry name" value="UROD/MetE-like_sf"/>
</dbReference>
<evidence type="ECO:0000313" key="3">
    <source>
        <dbReference type="Proteomes" id="UP000636888"/>
    </source>
</evidence>
<dbReference type="RefSeq" id="WP_199382990.1">
    <property type="nucleotide sequence ID" value="NZ_JAEMHM010000004.1"/>
</dbReference>
<dbReference type="InterPro" id="IPR000257">
    <property type="entry name" value="Uroporphyrinogen_deCOase"/>
</dbReference>
<dbReference type="EMBL" id="JAEMHM010000004">
    <property type="protein sequence ID" value="MBJ6724145.1"/>
    <property type="molecule type" value="Genomic_DNA"/>
</dbReference>
<dbReference type="Pfam" id="PF01208">
    <property type="entry name" value="URO-D"/>
    <property type="match status" value="1"/>
</dbReference>
<dbReference type="CDD" id="cd03465">
    <property type="entry name" value="URO-D_like"/>
    <property type="match status" value="1"/>
</dbReference>
<organism evidence="2 3">
    <name type="scientific">Geomesophilobacter sediminis</name>
    <dbReference type="NCBI Taxonomy" id="2798584"/>
    <lineage>
        <taxon>Bacteria</taxon>
        <taxon>Pseudomonadati</taxon>
        <taxon>Thermodesulfobacteriota</taxon>
        <taxon>Desulfuromonadia</taxon>
        <taxon>Geobacterales</taxon>
        <taxon>Geobacteraceae</taxon>
        <taxon>Geomesophilobacter</taxon>
    </lineage>
</organism>
<dbReference type="PANTHER" id="PTHR47099:SF1">
    <property type="entry name" value="METHYLCOBAMIDE:COM METHYLTRANSFERASE MTBA"/>
    <property type="match status" value="1"/>
</dbReference>
<dbReference type="InterPro" id="IPR052024">
    <property type="entry name" value="Methanogen_methyltrans"/>
</dbReference>
<dbReference type="PANTHER" id="PTHR47099">
    <property type="entry name" value="METHYLCOBAMIDE:COM METHYLTRANSFERASE MTBA"/>
    <property type="match status" value="1"/>
</dbReference>
<comment type="caution">
    <text evidence="2">The sequence shown here is derived from an EMBL/GenBank/DDBJ whole genome shotgun (WGS) entry which is preliminary data.</text>
</comment>
<reference evidence="2" key="1">
    <citation type="submission" date="2020-12" db="EMBL/GenBank/DDBJ databases">
        <title>Geomonas sp. Red875, isolated from river sediment.</title>
        <authorList>
            <person name="Xu Z."/>
            <person name="Zhang Z."/>
            <person name="Masuda Y."/>
            <person name="Itoh H."/>
            <person name="Senoo K."/>
        </authorList>
    </citation>
    <scope>NUCLEOTIDE SEQUENCE</scope>
    <source>
        <strain evidence="2">Red875</strain>
    </source>
</reference>
<dbReference type="AlphaFoldDB" id="A0A8J7JKS5"/>
<evidence type="ECO:0000313" key="2">
    <source>
        <dbReference type="EMBL" id="MBJ6724145.1"/>
    </source>
</evidence>
<evidence type="ECO:0000259" key="1">
    <source>
        <dbReference type="Pfam" id="PF01208"/>
    </source>
</evidence>